<evidence type="ECO:0008006" key="3">
    <source>
        <dbReference type="Google" id="ProtNLM"/>
    </source>
</evidence>
<protein>
    <recommendedName>
        <fullName evidence="3">DUF2188 domain-containing protein</fullName>
    </recommendedName>
</protein>
<dbReference type="RefSeq" id="WP_267653870.1">
    <property type="nucleotide sequence ID" value="NZ_JAOVZR010000001.1"/>
</dbReference>
<sequence length="94" mass="10898">MTDQAYVVWSNEHKCWWGADRKGYRSALAEAGRYSRDEALKICRGARGGRQFNSNPSEVPLLLADAEHFWPDDKQEWSAARRKSEAQYDEFETV</sequence>
<evidence type="ECO:0000313" key="2">
    <source>
        <dbReference type="Proteomes" id="UP001073227"/>
    </source>
</evidence>
<comment type="caution">
    <text evidence="1">The sequence shown here is derived from an EMBL/GenBank/DDBJ whole genome shotgun (WGS) entry which is preliminary data.</text>
</comment>
<gene>
    <name evidence="1" type="ORF">OEG84_11405</name>
</gene>
<keyword evidence="2" id="KW-1185">Reference proteome</keyword>
<accession>A0ABT3Z930</accession>
<evidence type="ECO:0000313" key="1">
    <source>
        <dbReference type="EMBL" id="MCY0148299.1"/>
    </source>
</evidence>
<organism evidence="1 2">
    <name type="scientific">Hoeflea algicola</name>
    <dbReference type="NCBI Taxonomy" id="2983763"/>
    <lineage>
        <taxon>Bacteria</taxon>
        <taxon>Pseudomonadati</taxon>
        <taxon>Pseudomonadota</taxon>
        <taxon>Alphaproteobacteria</taxon>
        <taxon>Hyphomicrobiales</taxon>
        <taxon>Rhizobiaceae</taxon>
        <taxon>Hoeflea</taxon>
    </lineage>
</organism>
<dbReference type="Proteomes" id="UP001073227">
    <property type="component" value="Unassembled WGS sequence"/>
</dbReference>
<reference evidence="1" key="1">
    <citation type="submission" date="2022-10" db="EMBL/GenBank/DDBJ databases">
        <title>Hoeflea sp. G2-23, isolated from marine algae.</title>
        <authorList>
            <person name="Kristyanto S."/>
            <person name="Kim J.M."/>
            <person name="Jeon C.O."/>
        </authorList>
    </citation>
    <scope>NUCLEOTIDE SEQUENCE</scope>
    <source>
        <strain evidence="1">G2-23</strain>
    </source>
</reference>
<proteinExistence type="predicted"/>
<dbReference type="EMBL" id="JAOVZR010000001">
    <property type="protein sequence ID" value="MCY0148299.1"/>
    <property type="molecule type" value="Genomic_DNA"/>
</dbReference>
<name>A0ABT3Z930_9HYPH</name>